<accession>A0ABU2JDR6</accession>
<comment type="caution">
    <text evidence="1">The sequence shown here is derived from an EMBL/GenBank/DDBJ whole genome shotgun (WGS) entry which is preliminary data.</text>
</comment>
<reference evidence="2" key="1">
    <citation type="submission" date="2023-07" db="EMBL/GenBank/DDBJ databases">
        <title>30 novel species of actinomycetes from the DSMZ collection.</title>
        <authorList>
            <person name="Nouioui I."/>
        </authorList>
    </citation>
    <scope>NUCLEOTIDE SEQUENCE [LARGE SCALE GENOMIC DNA]</scope>
    <source>
        <strain evidence="2">DSM 44399</strain>
    </source>
</reference>
<protein>
    <submittedName>
        <fullName evidence="1">TetR/AcrR family transcriptional regulator</fullName>
    </submittedName>
</protein>
<evidence type="ECO:0000313" key="1">
    <source>
        <dbReference type="EMBL" id="MDT0263077.1"/>
    </source>
</evidence>
<dbReference type="RefSeq" id="WP_311424224.1">
    <property type="nucleotide sequence ID" value="NZ_JAVREH010000028.1"/>
</dbReference>
<dbReference type="InterPro" id="IPR009057">
    <property type="entry name" value="Homeodomain-like_sf"/>
</dbReference>
<gene>
    <name evidence="1" type="ORF">RM423_16935</name>
</gene>
<dbReference type="SUPFAM" id="SSF46689">
    <property type="entry name" value="Homeodomain-like"/>
    <property type="match status" value="1"/>
</dbReference>
<evidence type="ECO:0000313" key="2">
    <source>
        <dbReference type="Proteomes" id="UP001183176"/>
    </source>
</evidence>
<proteinExistence type="predicted"/>
<dbReference type="Gene3D" id="1.10.357.10">
    <property type="entry name" value="Tetracycline Repressor, domain 2"/>
    <property type="match status" value="1"/>
</dbReference>
<keyword evidence="2" id="KW-1185">Reference proteome</keyword>
<name>A0ABU2JDR6_9ACTN</name>
<dbReference type="EMBL" id="JAVREH010000028">
    <property type="protein sequence ID" value="MDT0263077.1"/>
    <property type="molecule type" value="Genomic_DNA"/>
</dbReference>
<organism evidence="1 2">
    <name type="scientific">Jatrophihabitans lederbergiae</name>
    <dbReference type="NCBI Taxonomy" id="3075547"/>
    <lineage>
        <taxon>Bacteria</taxon>
        <taxon>Bacillati</taxon>
        <taxon>Actinomycetota</taxon>
        <taxon>Actinomycetes</taxon>
        <taxon>Jatrophihabitantales</taxon>
        <taxon>Jatrophihabitantaceae</taxon>
        <taxon>Jatrophihabitans</taxon>
    </lineage>
</organism>
<sequence length="217" mass="23448">MTTYAAVGRLNQKERTRAAIVEGARDLIRAGAEVTMSSVAGAARVSEATAYRYFPDVVSLLREAVIDLWPSAQKALQPVADSRDVVERVAFATDFLLREVLHYQGAVRSIISASITRPQNAAARPGRRFGLIDHALAPLADTLARTEAPALAQALAQLRRDLAVVMSAEALFTLTDLCELAPDDAITSAVTTARTLTQAVVEAADEEYREPAPHPRR</sequence>
<dbReference type="Proteomes" id="UP001183176">
    <property type="component" value="Unassembled WGS sequence"/>
</dbReference>